<dbReference type="RefSeq" id="WP_184997421.1">
    <property type="nucleotide sequence ID" value="NZ_BOMK01000044.1"/>
</dbReference>
<dbReference type="AlphaFoldDB" id="A0A7W7I4G4"/>
<gene>
    <name evidence="1" type="ORF">BJ971_006841</name>
</gene>
<sequence length="135" mass="14153">MEDLALRLAAIDADACAALRVISYFDSLAGARADLTPIVRGAAILADCPARLLDPARRVRVRVTGAGRVEWRDGTPDPEWMSVAVGTVTLWLERPGPAGPVETMILVRAADAVLAALNRTRGRGRGGAATPRAAG</sequence>
<dbReference type="EMBL" id="JACHNH010000001">
    <property type="protein sequence ID" value="MBB4766285.1"/>
    <property type="molecule type" value="Genomic_DNA"/>
</dbReference>
<keyword evidence="2" id="KW-1185">Reference proteome</keyword>
<reference evidence="1 2" key="1">
    <citation type="submission" date="2020-08" db="EMBL/GenBank/DDBJ databases">
        <title>Sequencing the genomes of 1000 actinobacteria strains.</title>
        <authorList>
            <person name="Klenk H.-P."/>
        </authorList>
    </citation>
    <scope>NUCLEOTIDE SEQUENCE [LARGE SCALE GENOMIC DNA]</scope>
    <source>
        <strain evidence="1 2">DSM 43149</strain>
    </source>
</reference>
<evidence type="ECO:0000313" key="1">
    <source>
        <dbReference type="EMBL" id="MBB4766285.1"/>
    </source>
</evidence>
<protein>
    <submittedName>
        <fullName evidence="1">Uncharacterized protein</fullName>
    </submittedName>
</protein>
<organism evidence="1 2">
    <name type="scientific">Actinoplanes digitatis</name>
    <dbReference type="NCBI Taxonomy" id="1868"/>
    <lineage>
        <taxon>Bacteria</taxon>
        <taxon>Bacillati</taxon>
        <taxon>Actinomycetota</taxon>
        <taxon>Actinomycetes</taxon>
        <taxon>Micromonosporales</taxon>
        <taxon>Micromonosporaceae</taxon>
        <taxon>Actinoplanes</taxon>
    </lineage>
</organism>
<dbReference type="Proteomes" id="UP000578112">
    <property type="component" value="Unassembled WGS sequence"/>
</dbReference>
<evidence type="ECO:0000313" key="2">
    <source>
        <dbReference type="Proteomes" id="UP000578112"/>
    </source>
</evidence>
<accession>A0A7W7I4G4</accession>
<proteinExistence type="predicted"/>
<name>A0A7W7I4G4_9ACTN</name>
<comment type="caution">
    <text evidence="1">The sequence shown here is derived from an EMBL/GenBank/DDBJ whole genome shotgun (WGS) entry which is preliminary data.</text>
</comment>